<sequence length="104" mass="10912">MKNAWIGLAALASAVGLTACSGKPSSGDAKQALATLLEQSGAGRVVEVRDFELSGCTQADGADGYRCDTRGQVVLEIAGRQVPIPVNKSLRYAKADGVWRAYTR</sequence>
<comment type="caution">
    <text evidence="2">The sequence shown here is derived from an EMBL/GenBank/DDBJ whole genome shotgun (WGS) entry which is preliminary data.</text>
</comment>
<evidence type="ECO:0008006" key="4">
    <source>
        <dbReference type="Google" id="ProtNLM"/>
    </source>
</evidence>
<feature type="chain" id="PRO_5020815746" description="Lipoprotein" evidence="1">
    <location>
        <begin position="20"/>
        <end position="104"/>
    </location>
</feature>
<proteinExistence type="predicted"/>
<keyword evidence="1" id="KW-0732">Signal</keyword>
<organism evidence="2 3">
    <name type="scientific">Pseudoxanthomonas winnipegensis</name>
    <dbReference type="NCBI Taxonomy" id="2480810"/>
    <lineage>
        <taxon>Bacteria</taxon>
        <taxon>Pseudomonadati</taxon>
        <taxon>Pseudomonadota</taxon>
        <taxon>Gammaproteobacteria</taxon>
        <taxon>Lysobacterales</taxon>
        <taxon>Lysobacteraceae</taxon>
        <taxon>Pseudoxanthomonas</taxon>
    </lineage>
</organism>
<gene>
    <name evidence="2" type="ORF">EA655_11175</name>
</gene>
<evidence type="ECO:0000256" key="1">
    <source>
        <dbReference type="SAM" id="SignalP"/>
    </source>
</evidence>
<name>A0A4Q8M528_9GAMM</name>
<dbReference type="OrthoDB" id="5998613at2"/>
<feature type="signal peptide" evidence="1">
    <location>
        <begin position="1"/>
        <end position="19"/>
    </location>
</feature>
<protein>
    <recommendedName>
        <fullName evidence="4">Lipoprotein</fullName>
    </recommendedName>
</protein>
<dbReference type="Proteomes" id="UP000294164">
    <property type="component" value="Unassembled WGS sequence"/>
</dbReference>
<reference evidence="2 3" key="1">
    <citation type="submission" date="2019-02" db="EMBL/GenBank/DDBJ databases">
        <title>WGS of Pseudoxanthomonas species novum from clinical isolates.</title>
        <authorList>
            <person name="Bernier A.-M."/>
            <person name="Bernard K."/>
            <person name="Vachon A."/>
        </authorList>
    </citation>
    <scope>NUCLEOTIDE SEQUENCE [LARGE SCALE GENOMIC DNA]</scope>
    <source>
        <strain evidence="2 3">NML130969</strain>
    </source>
</reference>
<dbReference type="AlphaFoldDB" id="A0A4Q8M528"/>
<evidence type="ECO:0000313" key="3">
    <source>
        <dbReference type="Proteomes" id="UP000294164"/>
    </source>
</evidence>
<accession>A0A4Q8M528</accession>
<dbReference type="RefSeq" id="WP_130534658.1">
    <property type="nucleotide sequence ID" value="NZ_SHMG01000006.1"/>
</dbReference>
<dbReference type="EMBL" id="SHMG01000006">
    <property type="protein sequence ID" value="TAA41499.1"/>
    <property type="molecule type" value="Genomic_DNA"/>
</dbReference>
<dbReference type="PROSITE" id="PS51257">
    <property type="entry name" value="PROKAR_LIPOPROTEIN"/>
    <property type="match status" value="1"/>
</dbReference>
<evidence type="ECO:0000313" key="2">
    <source>
        <dbReference type="EMBL" id="TAA41499.1"/>
    </source>
</evidence>